<feature type="region of interest" description="Disordered" evidence="2">
    <location>
        <begin position="726"/>
        <end position="758"/>
    </location>
</feature>
<dbReference type="Pfam" id="PF03732">
    <property type="entry name" value="Retrotrans_gag"/>
    <property type="match status" value="1"/>
</dbReference>
<feature type="compositionally biased region" description="Basic and acidic residues" evidence="2">
    <location>
        <begin position="641"/>
        <end position="650"/>
    </location>
</feature>
<feature type="region of interest" description="Disordered" evidence="2">
    <location>
        <begin position="125"/>
        <end position="157"/>
    </location>
</feature>
<dbReference type="InterPro" id="IPR000477">
    <property type="entry name" value="RT_dom"/>
</dbReference>
<dbReference type="CDD" id="cd09279">
    <property type="entry name" value="RNase_HI_like"/>
    <property type="match status" value="1"/>
</dbReference>
<dbReference type="SUPFAM" id="SSF56672">
    <property type="entry name" value="DNA/RNA polymerases"/>
    <property type="match status" value="1"/>
</dbReference>
<dbReference type="PANTHER" id="PTHR48475">
    <property type="entry name" value="RIBONUCLEASE H"/>
    <property type="match status" value="1"/>
</dbReference>
<dbReference type="InterPro" id="IPR043502">
    <property type="entry name" value="DNA/RNA_pol_sf"/>
</dbReference>
<dbReference type="Gene3D" id="3.30.420.10">
    <property type="entry name" value="Ribonuclease H-like superfamily/Ribonuclease H"/>
    <property type="match status" value="2"/>
</dbReference>
<dbReference type="Pfam" id="PF13456">
    <property type="entry name" value="RVT_3"/>
    <property type="match status" value="1"/>
</dbReference>
<feature type="region of interest" description="Disordered" evidence="2">
    <location>
        <begin position="1675"/>
        <end position="1703"/>
    </location>
</feature>
<dbReference type="CDD" id="cd01647">
    <property type="entry name" value="RT_LTR"/>
    <property type="match status" value="1"/>
</dbReference>
<dbReference type="SUPFAM" id="SSF53098">
    <property type="entry name" value="Ribonuclease H-like"/>
    <property type="match status" value="2"/>
</dbReference>
<feature type="region of interest" description="Disordered" evidence="2">
    <location>
        <begin position="641"/>
        <end position="683"/>
    </location>
</feature>
<gene>
    <name evidence="7" type="ordered locus">LOC_Os12g20240</name>
</gene>
<evidence type="ECO:0000259" key="6">
    <source>
        <dbReference type="Pfam" id="PF17919"/>
    </source>
</evidence>
<reference evidence="7" key="2">
    <citation type="submission" date="2005-04" db="EMBL/GenBank/DDBJ databases">
        <authorList>
            <person name="Buell C.R."/>
            <person name="Wing R.A."/>
            <person name="McCombie W.A."/>
            <person name="Ouyang S."/>
        </authorList>
    </citation>
    <scope>NUCLEOTIDE SEQUENCE</scope>
</reference>
<dbReference type="InterPro" id="IPR012337">
    <property type="entry name" value="RNaseH-like_sf"/>
</dbReference>
<feature type="region of interest" description="Disordered" evidence="2">
    <location>
        <begin position="771"/>
        <end position="860"/>
    </location>
</feature>
<evidence type="ECO:0000259" key="5">
    <source>
        <dbReference type="Pfam" id="PF13456"/>
    </source>
</evidence>
<sequence>MTKPPSKTEVEPSNVIPVTLEDSEGEDRKAMEEYINELTREALMRASTRTRQGVIIKPGPRPKLAPDLVSNDEVTQSIQQQVASTIDSSMIAFKDKLDATFEGKFDEFLRVKFGPLMADYMSKDKASTTANQPPIDQTGSKTDGAAHTAGLTGPDGRSNHDLAVGLTGQTADQNGTIIPIQGIDPMTNASYLYHLRTFDPPISTAANNLQVPPHVPNAYNDVARGYPPDTRQGQYNHIAEQTQPIRPPNPPPNQHGLNNMEDIISEIIRNRFGIETGYCARVYKKPYPDYYDNVPFPRNYRVPEFTKFSGEDTNSIHTWAQLEEKFHDYFYTGETELRLCDLTSVKQKYNESVIDYIKRFRDVRNRCYTLNITNRDLADLAFNGLIAPLRERLDGQQFLDVSQLMQRALAQESRVKDNKKLVRSYDKKPNVNVIDYPEASDSEEEGDHDIYVAEWSWTNKNKPFVCSNLMPTPRKDRQSEVKYSFDVAKCDKIFDYLLQEKQIRLPKGHVIPSQEEFKRRAYCKWHDSHSHSTNDCNVFRRQVQSAIDEGRLKFTDGSKMKLDHDPFSVNTINFNDKKVLIRPEQAESTKGKGVVIGEPRPKMIVTKKPEVSVWKENKSGASTSKAPRKTKVTFGMLLEKYEKQGGERVHNKGKRPRSPPRERFGHSPRRSHSPPYHHPQDMSWGSYRMSPPGYPYPYFMPWGATPQIFNHMPPMQFNQGWGGPRRPIHERFSSPNNRRFYGKNRANNEKREGKRVKVEARTSEVITIKVGSHDVPIPSGDGVGVSSNKKSEAKTNSSQSAGLTRPSGRSDRSHAAGLTGSSGQSDRRPDSGPTDASGRSDRASSVGLTGMSGRSDRWSTSGLIRLQRRFDRGIAKGDMKASSSSNKINRGHYLPPRTEPNPRWMPKDLTATQKRRLQRLRAQEIREKKAEEQRDKRFNELRPPLVWRRKSIEKEKPVVVEEREEQSVDKGESSPKEDMDINMVAQFSLGPKDAVFEKPDESNRHMKPLYLKGHVGGKPVSTMLVDRGAAVNLMPYSLFKKLGREDDELKKTNMILNGFNGEPTEAKGIFSAKFTVGNKTLPTAFFIVDVQADYKVKIIELLKEYVDCFAWEYHEMPGLSRELVEHRLPIKPGFRPYKQPPRRFNPLLYDRVKEEIDRLLKAGFIRPCRYVEWVSSRVLVEKKGSGKIGVCIYFRDLNKATPKDEYPMPIADMMINDASGHKVISFLDGNAGYNQIFMAEEDMYKMAFRCPGFVGLFEWVVMTFGLKNAGATYQRTMNLIFHDLLGIILEIYIDDIVVKSDGMEGHMADLRLAFERMRRYGLKMNPLKCAFGVSAGKFLGFMVYERGVEIDPKKIEKIRDFKAPTCKKEAQKLLGKVNYLRRSRCYLGAKQQEAFEELKRYLSTPPVVRAPKAGKPFRLYIASEDKVIGAVLTQEEDGKEYIITYLSRRLLDAKTRPILSGRIGKWAYVLIEYDLAYEPLKSMKGQIVCGFIVDHHTDIAYEGEVCLVEVIPWKIYFDGSSCKEGQGIGVVFFSPNGMCYEASVRLEYYCTNKQVEYNALLFGLQVMVMVGAKYMEAFGDSELVVQQVTGVYKCLDGSLNRYLNSCLDIIANFDNFSIRYIVRHDNSRANDLAQQASGYNVKKGLFLILEEPVLDFKSLCEIGKTGDQGWSDRHCTAGLTGNQGRSDRPHAAGLTGDPERSDRPCVVGLTGSGQNAGGHVSINLEAELTVNSDICAQGTEEYWRIPLIRYLKDPTQNSIFEDGVLLKCLDEDQSKVAMGEANGQAESSNKTLLKLVKKKIEEHPKRWHEMLSEALWAHRISKHGATKVTPFELVYGQEAVLPVEVNLGSLRYIKQDDLSNEDYKTLMGDNLDEVIDNRLKALE</sequence>
<feature type="domain" description="Reverse transcriptase" evidence="3">
    <location>
        <begin position="1181"/>
        <end position="1342"/>
    </location>
</feature>
<feature type="domain" description="Reverse transcriptase/retrotransposon-derived protein RNase H-like" evidence="6">
    <location>
        <begin position="1389"/>
        <end position="1455"/>
    </location>
</feature>
<dbReference type="InterPro" id="IPR002156">
    <property type="entry name" value="RNaseH_domain"/>
</dbReference>
<dbReference type="GO" id="GO:0006310">
    <property type="term" value="P:DNA recombination"/>
    <property type="evidence" value="ECO:0007669"/>
    <property type="project" value="UniProtKB-KW"/>
</dbReference>
<dbReference type="GO" id="GO:0003676">
    <property type="term" value="F:nucleic acid binding"/>
    <property type="evidence" value="ECO:0007669"/>
    <property type="project" value="InterPro"/>
</dbReference>
<proteinExistence type="predicted"/>
<keyword evidence="1" id="KW-0233">DNA recombination</keyword>
<name>Q2QTB3_ORYSJ</name>
<evidence type="ECO:0000259" key="3">
    <source>
        <dbReference type="Pfam" id="PF00078"/>
    </source>
</evidence>
<evidence type="ECO:0000256" key="1">
    <source>
        <dbReference type="ARBA" id="ARBA00023172"/>
    </source>
</evidence>
<feature type="compositionally biased region" description="Polar residues" evidence="2">
    <location>
        <begin position="127"/>
        <end position="141"/>
    </location>
</feature>
<dbReference type="InterPro" id="IPR005162">
    <property type="entry name" value="Retrotrans_gag_dom"/>
</dbReference>
<dbReference type="CDD" id="cd00303">
    <property type="entry name" value="retropepsin_like"/>
    <property type="match status" value="1"/>
</dbReference>
<feature type="compositionally biased region" description="Basic and acidic residues" evidence="2">
    <location>
        <begin position="746"/>
        <end position="758"/>
    </location>
</feature>
<dbReference type="GO" id="GO:0004523">
    <property type="term" value="F:RNA-DNA hybrid ribonuclease activity"/>
    <property type="evidence" value="ECO:0007669"/>
    <property type="project" value="InterPro"/>
</dbReference>
<dbReference type="Gene3D" id="2.40.70.10">
    <property type="entry name" value="Acid Proteases"/>
    <property type="match status" value="1"/>
</dbReference>
<dbReference type="Gene3D" id="3.30.70.270">
    <property type="match status" value="1"/>
</dbReference>
<dbReference type="EMBL" id="DP000011">
    <property type="protein sequence ID" value="ABA97825.2"/>
    <property type="molecule type" value="Genomic_DNA"/>
</dbReference>
<dbReference type="Pfam" id="PF00078">
    <property type="entry name" value="RVT_1"/>
    <property type="match status" value="1"/>
</dbReference>
<dbReference type="Pfam" id="PF17919">
    <property type="entry name" value="RT_RNaseH_2"/>
    <property type="match status" value="1"/>
</dbReference>
<dbReference type="InterPro" id="IPR041577">
    <property type="entry name" value="RT_RNaseH_2"/>
</dbReference>
<feature type="compositionally biased region" description="Basic and acidic residues" evidence="2">
    <location>
        <begin position="1"/>
        <end position="10"/>
    </location>
</feature>
<dbReference type="SUPFAM" id="SSF50630">
    <property type="entry name" value="Acid proteases"/>
    <property type="match status" value="1"/>
</dbReference>
<feature type="region of interest" description="Disordered" evidence="2">
    <location>
        <begin position="874"/>
        <end position="906"/>
    </location>
</feature>
<dbReference type="Gene3D" id="3.10.10.10">
    <property type="entry name" value="HIV Type 1 Reverse Transcriptase, subunit A, domain 1"/>
    <property type="match status" value="1"/>
</dbReference>
<organism evidence="7">
    <name type="scientific">Oryza sativa subsp. japonica</name>
    <name type="common">Rice</name>
    <dbReference type="NCBI Taxonomy" id="39947"/>
    <lineage>
        <taxon>Eukaryota</taxon>
        <taxon>Viridiplantae</taxon>
        <taxon>Streptophyta</taxon>
        <taxon>Embryophyta</taxon>
        <taxon>Tracheophyta</taxon>
        <taxon>Spermatophyta</taxon>
        <taxon>Magnoliopsida</taxon>
        <taxon>Liliopsida</taxon>
        <taxon>Poales</taxon>
        <taxon>Poaceae</taxon>
        <taxon>BOP clade</taxon>
        <taxon>Oryzoideae</taxon>
        <taxon>Oryzeae</taxon>
        <taxon>Oryzinae</taxon>
        <taxon>Oryza</taxon>
        <taxon>Oryza sativa</taxon>
    </lineage>
</organism>
<feature type="region of interest" description="Disordered" evidence="2">
    <location>
        <begin position="1"/>
        <end position="27"/>
    </location>
</feature>
<reference evidence="7" key="3">
    <citation type="submission" date="2006-01" db="EMBL/GenBank/DDBJ databases">
        <authorList>
            <person name="Buell R."/>
        </authorList>
    </citation>
    <scope>NUCLEOTIDE SEQUENCE</scope>
</reference>
<evidence type="ECO:0000313" key="7">
    <source>
        <dbReference type="EMBL" id="ABA97825.2"/>
    </source>
</evidence>
<dbReference type="InterPro" id="IPR036397">
    <property type="entry name" value="RNaseH_sf"/>
</dbReference>
<reference evidence="7" key="1">
    <citation type="journal article" date="2005" name="BMC Biol.">
        <title>The sequence of rice chromosomes 11 and 12, rich in disease resistance genes and recent gene duplications.</title>
        <authorList>
            <consortium name="The rice chromosomes 11 and 12 sequencing consortia"/>
        </authorList>
    </citation>
    <scope>NUCLEOTIDE SEQUENCE [LARGE SCALE GENOMIC DNA]</scope>
</reference>
<feature type="domain" description="RNase H type-1" evidence="5">
    <location>
        <begin position="1517"/>
        <end position="1636"/>
    </location>
</feature>
<protein>
    <submittedName>
        <fullName evidence="7">Retrotransposon protein, putative, unclassified</fullName>
    </submittedName>
</protein>
<dbReference type="InterPro" id="IPR021109">
    <property type="entry name" value="Peptidase_aspartic_dom_sf"/>
</dbReference>
<accession>Q2QTB3</accession>
<dbReference type="InterPro" id="IPR043128">
    <property type="entry name" value="Rev_trsase/Diguanyl_cyclase"/>
</dbReference>
<evidence type="ECO:0000259" key="4">
    <source>
        <dbReference type="Pfam" id="PF03732"/>
    </source>
</evidence>
<feature type="domain" description="Retrotransposon gag" evidence="4">
    <location>
        <begin position="310"/>
        <end position="385"/>
    </location>
</feature>
<dbReference type="PANTHER" id="PTHR48475:SF1">
    <property type="entry name" value="RNASE H TYPE-1 DOMAIN-CONTAINING PROTEIN"/>
    <property type="match status" value="1"/>
</dbReference>
<evidence type="ECO:0000256" key="2">
    <source>
        <dbReference type="SAM" id="MobiDB-lite"/>
    </source>
</evidence>